<accession>A0A9Q0DAW7</accession>
<feature type="compositionally biased region" description="Low complexity" evidence="1">
    <location>
        <begin position="1"/>
        <end position="56"/>
    </location>
</feature>
<reference evidence="2" key="1">
    <citation type="submission" date="2022-07" db="EMBL/GenBank/DDBJ databases">
        <title>Chromosome-level genome of Muraenolepis orangiensis.</title>
        <authorList>
            <person name="Kim J."/>
        </authorList>
    </citation>
    <scope>NUCLEOTIDE SEQUENCE</scope>
    <source>
        <strain evidence="2">KU_S4_2022</strain>
        <tissue evidence="2">Muscle</tissue>
    </source>
</reference>
<gene>
    <name evidence="2" type="ORF">NHX12_014866</name>
</gene>
<feature type="region of interest" description="Disordered" evidence="1">
    <location>
        <begin position="1"/>
        <end position="89"/>
    </location>
</feature>
<proteinExistence type="predicted"/>
<sequence length="89" mass="9495">MDSSRASRLPAALSPARRSLARPPLSRPPAALSPARRSLARPPLSRPPAALSPARRSLARRCFGGTLRGRSSAPLHSYSAPWAEGGFRQ</sequence>
<dbReference type="AlphaFoldDB" id="A0A9Q0DAW7"/>
<name>A0A9Q0DAW7_9TELE</name>
<evidence type="ECO:0000256" key="1">
    <source>
        <dbReference type="SAM" id="MobiDB-lite"/>
    </source>
</evidence>
<organism evidence="2 3">
    <name type="scientific">Muraenolepis orangiensis</name>
    <name type="common">Patagonian moray cod</name>
    <dbReference type="NCBI Taxonomy" id="630683"/>
    <lineage>
        <taxon>Eukaryota</taxon>
        <taxon>Metazoa</taxon>
        <taxon>Chordata</taxon>
        <taxon>Craniata</taxon>
        <taxon>Vertebrata</taxon>
        <taxon>Euteleostomi</taxon>
        <taxon>Actinopterygii</taxon>
        <taxon>Neopterygii</taxon>
        <taxon>Teleostei</taxon>
        <taxon>Neoteleostei</taxon>
        <taxon>Acanthomorphata</taxon>
        <taxon>Zeiogadaria</taxon>
        <taxon>Gadariae</taxon>
        <taxon>Gadiformes</taxon>
        <taxon>Muraenolepidoidei</taxon>
        <taxon>Muraenolepididae</taxon>
        <taxon>Muraenolepis</taxon>
    </lineage>
</organism>
<dbReference type="Proteomes" id="UP001148018">
    <property type="component" value="Unassembled WGS sequence"/>
</dbReference>
<evidence type="ECO:0000313" key="3">
    <source>
        <dbReference type="Proteomes" id="UP001148018"/>
    </source>
</evidence>
<evidence type="ECO:0000313" key="2">
    <source>
        <dbReference type="EMBL" id="KAJ3584371.1"/>
    </source>
</evidence>
<protein>
    <submittedName>
        <fullName evidence="2">Uncharacterized protein</fullName>
    </submittedName>
</protein>
<comment type="caution">
    <text evidence="2">The sequence shown here is derived from an EMBL/GenBank/DDBJ whole genome shotgun (WGS) entry which is preliminary data.</text>
</comment>
<dbReference type="EMBL" id="JANIIK010000119">
    <property type="protein sequence ID" value="KAJ3584371.1"/>
    <property type="molecule type" value="Genomic_DNA"/>
</dbReference>
<keyword evidence="3" id="KW-1185">Reference proteome</keyword>